<keyword evidence="5 6" id="KW-0472">Membrane</keyword>
<dbReference type="Proteomes" id="UP000229340">
    <property type="component" value="Chromosome"/>
</dbReference>
<feature type="transmembrane region" description="Helical" evidence="6">
    <location>
        <begin position="211"/>
        <end position="230"/>
    </location>
</feature>
<feature type="transmembrane region" description="Helical" evidence="6">
    <location>
        <begin position="105"/>
        <end position="124"/>
    </location>
</feature>
<feature type="transmembrane region" description="Helical" evidence="6">
    <location>
        <begin position="45"/>
        <end position="67"/>
    </location>
</feature>
<dbReference type="STRING" id="34062.AXE82_04165"/>
<dbReference type="AlphaFoldDB" id="A0A2D2LWX5"/>
<feature type="transmembrane region" description="Helical" evidence="6">
    <location>
        <begin position="251"/>
        <end position="269"/>
    </location>
</feature>
<dbReference type="GO" id="GO:0005886">
    <property type="term" value="C:plasma membrane"/>
    <property type="evidence" value="ECO:0007669"/>
    <property type="project" value="UniProtKB-SubCell"/>
</dbReference>
<feature type="transmembrane region" description="Helical" evidence="6">
    <location>
        <begin position="144"/>
        <end position="167"/>
    </location>
</feature>
<feature type="transmembrane region" description="Helical" evidence="6">
    <location>
        <begin position="6"/>
        <end position="33"/>
    </location>
</feature>
<sequence>MMYLWFLLAGAFAGICAGLFGVGGGLIIVPVLMAIFKAYGYPSDVITHLAVGTSLATIVVTSISSMQSHNKRGGVRWDVWRNMSIGLVVGSFVGAYIADLLHGKVLAFLIAGMALFMGLKMLLAKKSEVVATTHLPSAPVQTGVGGLIGAASAIFGIGGGSFTVPFLSRFGLTMQQAVGTSAACGLPIAIAGALGFMFFGKDVQGLPAEAIGFVHITAFLCISVTSYLFAKVGAKLAHQLPANTLKRMFGGLLLIVGAKMMLGALGINLW</sequence>
<evidence type="ECO:0000313" key="7">
    <source>
        <dbReference type="EMBL" id="ATR79531.1"/>
    </source>
</evidence>
<keyword evidence="6" id="KW-1003">Cell membrane</keyword>
<dbReference type="RefSeq" id="WP_100270418.1">
    <property type="nucleotide sequence ID" value="NZ_CP024443.1"/>
</dbReference>
<evidence type="ECO:0000256" key="3">
    <source>
        <dbReference type="ARBA" id="ARBA00022692"/>
    </source>
</evidence>
<comment type="similarity">
    <text evidence="2 6">Belongs to the 4-toluene sulfonate uptake permease (TSUP) (TC 2.A.102) family.</text>
</comment>
<evidence type="ECO:0000256" key="6">
    <source>
        <dbReference type="RuleBase" id="RU363041"/>
    </source>
</evidence>
<feature type="transmembrane region" description="Helical" evidence="6">
    <location>
        <begin position="179"/>
        <end position="199"/>
    </location>
</feature>
<evidence type="ECO:0000256" key="2">
    <source>
        <dbReference type="ARBA" id="ARBA00009142"/>
    </source>
</evidence>
<reference evidence="8" key="1">
    <citation type="submission" date="2017-11" db="EMBL/GenBank/DDBJ databases">
        <title>Complete genome sequence of Moraxella osloensis NP7 isolated from human skin.</title>
        <authorList>
            <person name="Lee K."/>
            <person name="Lim J.Y."/>
            <person name="Hwang I."/>
        </authorList>
    </citation>
    <scope>NUCLEOTIDE SEQUENCE [LARGE SCALE GENOMIC DNA]</scope>
    <source>
        <strain evidence="8">NP7</strain>
    </source>
</reference>
<protein>
    <recommendedName>
        <fullName evidence="6">Probable membrane transporter protein</fullName>
    </recommendedName>
</protein>
<proteinExistence type="inferred from homology"/>
<evidence type="ECO:0000256" key="5">
    <source>
        <dbReference type="ARBA" id="ARBA00023136"/>
    </source>
</evidence>
<name>A0A2D2LWX5_FAUOS</name>
<dbReference type="InterPro" id="IPR002781">
    <property type="entry name" value="TM_pro_TauE-like"/>
</dbReference>
<dbReference type="PANTHER" id="PTHR43483:SF3">
    <property type="entry name" value="MEMBRANE TRANSPORTER PROTEIN HI_0806-RELATED"/>
    <property type="match status" value="1"/>
</dbReference>
<accession>A0A2D2LWX5</accession>
<evidence type="ECO:0000256" key="4">
    <source>
        <dbReference type="ARBA" id="ARBA00022989"/>
    </source>
</evidence>
<dbReference type="PANTHER" id="PTHR43483">
    <property type="entry name" value="MEMBRANE TRANSPORTER PROTEIN HI_0806-RELATED"/>
    <property type="match status" value="1"/>
</dbReference>
<dbReference type="EMBL" id="CP024443">
    <property type="protein sequence ID" value="ATR79531.1"/>
    <property type="molecule type" value="Genomic_DNA"/>
</dbReference>
<evidence type="ECO:0000313" key="8">
    <source>
        <dbReference type="Proteomes" id="UP000229340"/>
    </source>
</evidence>
<dbReference type="Pfam" id="PF01925">
    <property type="entry name" value="TauE"/>
    <property type="match status" value="1"/>
</dbReference>
<organism evidence="7 8">
    <name type="scientific">Faucicola osloensis</name>
    <name type="common">Moraxella osloensis</name>
    <dbReference type="NCBI Taxonomy" id="34062"/>
    <lineage>
        <taxon>Bacteria</taxon>
        <taxon>Pseudomonadati</taxon>
        <taxon>Pseudomonadota</taxon>
        <taxon>Gammaproteobacteria</taxon>
        <taxon>Moraxellales</taxon>
        <taxon>Moraxellaceae</taxon>
        <taxon>Faucicola</taxon>
    </lineage>
</organism>
<gene>
    <name evidence="7" type="ORF">NP7_08070</name>
</gene>
<feature type="transmembrane region" description="Helical" evidence="6">
    <location>
        <begin position="79"/>
        <end position="98"/>
    </location>
</feature>
<evidence type="ECO:0000256" key="1">
    <source>
        <dbReference type="ARBA" id="ARBA00004141"/>
    </source>
</evidence>
<comment type="subcellular location">
    <subcellularLocation>
        <location evidence="6">Cell membrane</location>
        <topology evidence="6">Multi-pass membrane protein</topology>
    </subcellularLocation>
    <subcellularLocation>
        <location evidence="1">Membrane</location>
        <topology evidence="1">Multi-pass membrane protein</topology>
    </subcellularLocation>
</comment>
<keyword evidence="3 6" id="KW-0812">Transmembrane</keyword>
<keyword evidence="4 6" id="KW-1133">Transmembrane helix</keyword>